<keyword evidence="2" id="KW-0547">Nucleotide-binding</keyword>
<feature type="transmembrane region" description="Helical" evidence="5">
    <location>
        <begin position="144"/>
        <end position="167"/>
    </location>
</feature>
<dbReference type="Pfam" id="PF08245">
    <property type="entry name" value="Mur_ligase_M"/>
    <property type="match status" value="1"/>
</dbReference>
<evidence type="ECO:0000259" key="6">
    <source>
        <dbReference type="Pfam" id="PF02875"/>
    </source>
</evidence>
<feature type="transmembrane region" description="Helical" evidence="5">
    <location>
        <begin position="53"/>
        <end position="76"/>
    </location>
</feature>
<sequence>MNDNVIIFLHLAILGFWVLTALKNIIFWTYVWQIKEYRLDRMTAYFELPSSRATILNARFLLSLALLCMSVVMVLWQGFWFIDWPLSVAILAFYVLMLLRFFEQVRRKETHYPQITSRAAMVLVVSALVHLGIVAAVLQFDNTYLLVALVTIDFLAPVLCSIGVVVSTPIARIMKRRILEGARRKREQMKGLLVIGITGSYGKTSTKEFIVALLSERFKVLTTVANNNTEMSVARTILNDLNNSYDIFVAEMGAYKKGEIATTASIAQPTIGVLTGIGPQHLSLFGSMQNTQKAKYELIEALPEKGLAVFNGDNDIVKDLFYQCEKPKRLYASNAFVDKNAPGVRAESTKYINKGTEIKVREGQKQKTETITTDLLGKHNVSNLMGAITVAREVGMSFDEIRQGIKKIESIEHTLKPLYGLNESLVIDDSYSGNMHGVFAALDVLQRMQGKQKIMIFLPLIELGSIAEKAHKDIGAKIGEVCDACIVVSQDYFPILYEEAVKHGMHKDKMLCITKPDQVVQHIKEMVQKQDIILLENRINPSITQGLLAKKNGNGSEKSKDKKNQNATKDQKNKKDKKKK</sequence>
<keyword evidence="5" id="KW-1133">Transmembrane helix</keyword>
<protein>
    <recommendedName>
        <fullName evidence="10">UDP-N-acetylmuramoyl-tripeptide--D-alanyl-D-alanine ligase</fullName>
    </recommendedName>
</protein>
<feature type="transmembrane region" description="Helical" evidence="5">
    <location>
        <begin position="6"/>
        <end position="32"/>
    </location>
</feature>
<evidence type="ECO:0000256" key="1">
    <source>
        <dbReference type="ARBA" id="ARBA00022598"/>
    </source>
</evidence>
<evidence type="ECO:0000313" key="8">
    <source>
        <dbReference type="EMBL" id="MYE37984.1"/>
    </source>
</evidence>
<dbReference type="Gene3D" id="3.40.1190.10">
    <property type="entry name" value="Mur-like, catalytic domain"/>
    <property type="match status" value="1"/>
</dbReference>
<dbReference type="InterPro" id="IPR051046">
    <property type="entry name" value="MurCDEF_CellWall_CoF430Synth"/>
</dbReference>
<evidence type="ECO:0000256" key="3">
    <source>
        <dbReference type="ARBA" id="ARBA00022840"/>
    </source>
</evidence>
<evidence type="ECO:0000259" key="7">
    <source>
        <dbReference type="Pfam" id="PF08245"/>
    </source>
</evidence>
<dbReference type="InterPro" id="IPR004101">
    <property type="entry name" value="Mur_ligase_C"/>
</dbReference>
<evidence type="ECO:0000313" key="9">
    <source>
        <dbReference type="Proteomes" id="UP000449092"/>
    </source>
</evidence>
<keyword evidence="5" id="KW-0812">Transmembrane</keyword>
<feature type="transmembrane region" description="Helical" evidence="5">
    <location>
        <begin position="82"/>
        <end position="99"/>
    </location>
</feature>
<organism evidence="8 9">
    <name type="scientific">Candidatus Spechtbacteria bacterium SB0662_bin_43</name>
    <dbReference type="NCBI Taxonomy" id="2604897"/>
    <lineage>
        <taxon>Bacteria</taxon>
        <taxon>Candidatus Spechtiibacteriota</taxon>
    </lineage>
</organism>
<dbReference type="Pfam" id="PF02875">
    <property type="entry name" value="Mur_ligase_C"/>
    <property type="match status" value="1"/>
</dbReference>
<keyword evidence="3" id="KW-0067">ATP-binding</keyword>
<feature type="transmembrane region" description="Helical" evidence="5">
    <location>
        <begin position="119"/>
        <end position="138"/>
    </location>
</feature>
<keyword evidence="5" id="KW-0472">Membrane</keyword>
<feature type="domain" description="Mur ligase C-terminal" evidence="6">
    <location>
        <begin position="424"/>
        <end position="535"/>
    </location>
</feature>
<dbReference type="PANTHER" id="PTHR43024:SF1">
    <property type="entry name" value="UDP-N-ACETYLMURAMOYL-TRIPEPTIDE--D-ALANYL-D-ALANINE LIGASE"/>
    <property type="match status" value="1"/>
</dbReference>
<dbReference type="PANTHER" id="PTHR43024">
    <property type="entry name" value="UDP-N-ACETYLMURAMOYL-TRIPEPTIDE--D-ALANYL-D-ALANINE LIGASE"/>
    <property type="match status" value="1"/>
</dbReference>
<evidence type="ECO:0000256" key="4">
    <source>
        <dbReference type="SAM" id="MobiDB-lite"/>
    </source>
</evidence>
<dbReference type="InterPro" id="IPR036615">
    <property type="entry name" value="Mur_ligase_C_dom_sf"/>
</dbReference>
<dbReference type="GO" id="GO:0005524">
    <property type="term" value="F:ATP binding"/>
    <property type="evidence" value="ECO:0007669"/>
    <property type="project" value="UniProtKB-KW"/>
</dbReference>
<dbReference type="EMBL" id="VXOY01000005">
    <property type="protein sequence ID" value="MYE37984.1"/>
    <property type="molecule type" value="Genomic_DNA"/>
</dbReference>
<feature type="domain" description="Mur ligase central" evidence="7">
    <location>
        <begin position="197"/>
        <end position="391"/>
    </location>
</feature>
<evidence type="ECO:0000256" key="2">
    <source>
        <dbReference type="ARBA" id="ARBA00022741"/>
    </source>
</evidence>
<dbReference type="GO" id="GO:0016881">
    <property type="term" value="F:acid-amino acid ligase activity"/>
    <property type="evidence" value="ECO:0007669"/>
    <property type="project" value="InterPro"/>
</dbReference>
<reference evidence="8 9" key="1">
    <citation type="submission" date="2019-09" db="EMBL/GenBank/DDBJ databases">
        <title>Characterisation of the sponge microbiome using genome-centric metagenomics.</title>
        <authorList>
            <person name="Engelberts J.P."/>
            <person name="Robbins S.J."/>
            <person name="De Goeij J.M."/>
            <person name="Aranda M."/>
            <person name="Bell S.C."/>
            <person name="Webster N.S."/>
        </authorList>
    </citation>
    <scope>NUCLEOTIDE SEQUENCE [LARGE SCALE GENOMIC DNA]</scope>
    <source>
        <strain evidence="8">SB0662_bin_43</strain>
    </source>
</reference>
<keyword evidence="1" id="KW-0436">Ligase</keyword>
<dbReference type="Proteomes" id="UP000449092">
    <property type="component" value="Unassembled WGS sequence"/>
</dbReference>
<name>A0A845DBG8_9BACT</name>
<dbReference type="InterPro" id="IPR013221">
    <property type="entry name" value="Mur_ligase_cen"/>
</dbReference>
<feature type="region of interest" description="Disordered" evidence="4">
    <location>
        <begin position="546"/>
        <end position="580"/>
    </location>
</feature>
<dbReference type="SUPFAM" id="SSF53623">
    <property type="entry name" value="MurD-like peptide ligases, catalytic domain"/>
    <property type="match status" value="1"/>
</dbReference>
<evidence type="ECO:0000256" key="5">
    <source>
        <dbReference type="SAM" id="Phobius"/>
    </source>
</evidence>
<comment type="caution">
    <text evidence="8">The sequence shown here is derived from an EMBL/GenBank/DDBJ whole genome shotgun (WGS) entry which is preliminary data.</text>
</comment>
<evidence type="ECO:0008006" key="10">
    <source>
        <dbReference type="Google" id="ProtNLM"/>
    </source>
</evidence>
<dbReference type="InterPro" id="IPR036565">
    <property type="entry name" value="Mur-like_cat_sf"/>
</dbReference>
<proteinExistence type="predicted"/>
<feature type="compositionally biased region" description="Basic and acidic residues" evidence="4">
    <location>
        <begin position="557"/>
        <end position="573"/>
    </location>
</feature>
<dbReference type="SUPFAM" id="SSF53244">
    <property type="entry name" value="MurD-like peptide ligases, peptide-binding domain"/>
    <property type="match status" value="1"/>
</dbReference>
<dbReference type="Gene3D" id="3.90.190.20">
    <property type="entry name" value="Mur ligase, C-terminal domain"/>
    <property type="match status" value="1"/>
</dbReference>
<accession>A0A845DBG8</accession>
<dbReference type="AlphaFoldDB" id="A0A845DBG8"/>
<gene>
    <name evidence="8" type="ORF">F4X82_00480</name>
</gene>